<dbReference type="InterPro" id="IPR001304">
    <property type="entry name" value="C-type_lectin-like"/>
</dbReference>
<reference evidence="3 4" key="1">
    <citation type="journal article" date="2016" name="Genome Biol. Evol.">
        <title>Gene Family Evolution Reflects Adaptation to Soil Environmental Stressors in the Genome of the Collembolan Orchesella cincta.</title>
        <authorList>
            <person name="Faddeeva-Vakhrusheva A."/>
            <person name="Derks M.F."/>
            <person name="Anvar S.Y."/>
            <person name="Agamennone V."/>
            <person name="Suring W."/>
            <person name="Smit S."/>
            <person name="van Straalen N.M."/>
            <person name="Roelofs D."/>
        </authorList>
    </citation>
    <scope>NUCLEOTIDE SEQUENCE [LARGE SCALE GENOMIC DNA]</scope>
    <source>
        <tissue evidence="3">Mixed pool</tissue>
    </source>
</reference>
<accession>A0A1D2M6L1</accession>
<comment type="caution">
    <text evidence="3">The sequence shown here is derived from an EMBL/GenBank/DDBJ whole genome shotgun (WGS) entry which is preliminary data.</text>
</comment>
<evidence type="ECO:0000259" key="2">
    <source>
        <dbReference type="PROSITE" id="PS50041"/>
    </source>
</evidence>
<keyword evidence="3" id="KW-0430">Lectin</keyword>
<gene>
    <name evidence="3" type="ORF">Ocin01_18061</name>
</gene>
<sequence length="159" mass="18055">MKFQIAVVALAKLLSVTSAASSEQDSEPFNLIKLGSVDGKNYFYNKDYRTWFESRTFCMESGMKLASIETASQAAFLKTQHNTSTFFGNFWTSGRDAQMSRQFSWDDSETEPTDSIGLPWGAWEVTLEYQTCVLYYSNAVPKFLIHICGFIYGYTLCET</sequence>
<evidence type="ECO:0000256" key="1">
    <source>
        <dbReference type="SAM" id="SignalP"/>
    </source>
</evidence>
<dbReference type="SUPFAM" id="SSF56436">
    <property type="entry name" value="C-type lectin-like"/>
    <property type="match status" value="1"/>
</dbReference>
<organism evidence="3 4">
    <name type="scientific">Orchesella cincta</name>
    <name type="common">Springtail</name>
    <name type="synonym">Podura cincta</name>
    <dbReference type="NCBI Taxonomy" id="48709"/>
    <lineage>
        <taxon>Eukaryota</taxon>
        <taxon>Metazoa</taxon>
        <taxon>Ecdysozoa</taxon>
        <taxon>Arthropoda</taxon>
        <taxon>Hexapoda</taxon>
        <taxon>Collembola</taxon>
        <taxon>Entomobryomorpha</taxon>
        <taxon>Entomobryoidea</taxon>
        <taxon>Orchesellidae</taxon>
        <taxon>Orchesellinae</taxon>
        <taxon>Orchesella</taxon>
    </lineage>
</organism>
<feature type="chain" id="PRO_5008903529" evidence="1">
    <location>
        <begin position="20"/>
        <end position="159"/>
    </location>
</feature>
<dbReference type="PROSITE" id="PS50041">
    <property type="entry name" value="C_TYPE_LECTIN_2"/>
    <property type="match status" value="1"/>
</dbReference>
<dbReference type="AlphaFoldDB" id="A0A1D2M6L1"/>
<dbReference type="Gene3D" id="3.10.100.10">
    <property type="entry name" value="Mannose-Binding Protein A, subunit A"/>
    <property type="match status" value="1"/>
</dbReference>
<dbReference type="OrthoDB" id="6328985at2759"/>
<dbReference type="EMBL" id="LJIJ01003384">
    <property type="protein sequence ID" value="ODM88620.1"/>
    <property type="molecule type" value="Genomic_DNA"/>
</dbReference>
<proteinExistence type="predicted"/>
<evidence type="ECO:0000313" key="3">
    <source>
        <dbReference type="EMBL" id="ODM88620.1"/>
    </source>
</evidence>
<feature type="signal peptide" evidence="1">
    <location>
        <begin position="1"/>
        <end position="19"/>
    </location>
</feature>
<dbReference type="InterPro" id="IPR016187">
    <property type="entry name" value="CTDL_fold"/>
</dbReference>
<dbReference type="SMART" id="SM00034">
    <property type="entry name" value="CLECT"/>
    <property type="match status" value="1"/>
</dbReference>
<dbReference type="Pfam" id="PF00059">
    <property type="entry name" value="Lectin_C"/>
    <property type="match status" value="1"/>
</dbReference>
<evidence type="ECO:0000313" key="4">
    <source>
        <dbReference type="Proteomes" id="UP000094527"/>
    </source>
</evidence>
<protein>
    <submittedName>
        <fullName evidence="3">C-type lectin lectoxin-Enh7</fullName>
    </submittedName>
</protein>
<name>A0A1D2M6L1_ORCCI</name>
<feature type="domain" description="C-type lectin" evidence="2">
    <location>
        <begin position="37"/>
        <end position="148"/>
    </location>
</feature>
<keyword evidence="1" id="KW-0732">Signal</keyword>
<dbReference type="CDD" id="cd00037">
    <property type="entry name" value="CLECT"/>
    <property type="match status" value="1"/>
</dbReference>
<keyword evidence="4" id="KW-1185">Reference proteome</keyword>
<dbReference type="GO" id="GO:0030246">
    <property type="term" value="F:carbohydrate binding"/>
    <property type="evidence" value="ECO:0007669"/>
    <property type="project" value="UniProtKB-KW"/>
</dbReference>
<dbReference type="InterPro" id="IPR016186">
    <property type="entry name" value="C-type_lectin-like/link_sf"/>
</dbReference>
<dbReference type="Proteomes" id="UP000094527">
    <property type="component" value="Unassembled WGS sequence"/>
</dbReference>